<comment type="caution">
    <text evidence="2">The sequence shown here is derived from an EMBL/GenBank/DDBJ whole genome shotgun (WGS) entry which is preliminary data.</text>
</comment>
<dbReference type="AlphaFoldDB" id="A0A9Q0LT95"/>
<evidence type="ECO:0000256" key="1">
    <source>
        <dbReference type="SAM" id="Phobius"/>
    </source>
</evidence>
<keyword evidence="1" id="KW-0812">Transmembrane</keyword>
<accession>A0A9Q0LT95</accession>
<keyword evidence="1" id="KW-0472">Membrane</keyword>
<gene>
    <name evidence="2" type="ORF">M0811_04913</name>
</gene>
<feature type="transmembrane region" description="Helical" evidence="1">
    <location>
        <begin position="134"/>
        <end position="153"/>
    </location>
</feature>
<evidence type="ECO:0000313" key="3">
    <source>
        <dbReference type="Proteomes" id="UP001149090"/>
    </source>
</evidence>
<dbReference type="EMBL" id="JAPDFW010000053">
    <property type="protein sequence ID" value="KAJ5078588.1"/>
    <property type="molecule type" value="Genomic_DNA"/>
</dbReference>
<sequence>MKDNSQIELEFPKKRKYIHSQLESMKFYQDHFHNRLSKNMQNIPCQIIHFNPEDPLIVGQPFVFAKPIIRAHQPRNRRRRTTGIFMVYSNPKGYRDVSWPLSRKIRLISFILLGLIDISLLIDLLVHFSSNLNFFRHIFPFLITCFINIFGVISFLKKSATLLTFLNVFIIFFFLANAIEPYHYFQLIRGLISVLQIFVVFQERSRLMCKWIKSIQH</sequence>
<name>A0A9Q0LT95_ANAIG</name>
<feature type="transmembrane region" description="Helical" evidence="1">
    <location>
        <begin position="107"/>
        <end position="128"/>
    </location>
</feature>
<proteinExistence type="predicted"/>
<keyword evidence="3" id="KW-1185">Reference proteome</keyword>
<dbReference type="Proteomes" id="UP001149090">
    <property type="component" value="Unassembled WGS sequence"/>
</dbReference>
<organism evidence="2 3">
    <name type="scientific">Anaeramoeba ignava</name>
    <name type="common">Anaerobic marine amoeba</name>
    <dbReference type="NCBI Taxonomy" id="1746090"/>
    <lineage>
        <taxon>Eukaryota</taxon>
        <taxon>Metamonada</taxon>
        <taxon>Anaeramoebidae</taxon>
        <taxon>Anaeramoeba</taxon>
    </lineage>
</organism>
<evidence type="ECO:0000313" key="2">
    <source>
        <dbReference type="EMBL" id="KAJ5078588.1"/>
    </source>
</evidence>
<protein>
    <submittedName>
        <fullName evidence="2">Uncharacterized protein</fullName>
    </submittedName>
</protein>
<reference evidence="2" key="1">
    <citation type="submission" date="2022-10" db="EMBL/GenBank/DDBJ databases">
        <title>Novel sulphate-reducing endosymbionts in the free-living metamonad Anaeramoeba.</title>
        <authorList>
            <person name="Jerlstrom-Hultqvist J."/>
            <person name="Cepicka I."/>
            <person name="Gallot-Lavallee L."/>
            <person name="Salas-Leiva D."/>
            <person name="Curtis B.A."/>
            <person name="Zahonova K."/>
            <person name="Pipaliya S."/>
            <person name="Dacks J."/>
            <person name="Roger A.J."/>
        </authorList>
    </citation>
    <scope>NUCLEOTIDE SEQUENCE</scope>
    <source>
        <strain evidence="2">BMAN</strain>
    </source>
</reference>
<feature type="transmembrane region" description="Helical" evidence="1">
    <location>
        <begin position="160"/>
        <end position="178"/>
    </location>
</feature>
<keyword evidence="1" id="KW-1133">Transmembrane helix</keyword>